<evidence type="ECO:0000256" key="1">
    <source>
        <dbReference type="ARBA" id="ARBA00004651"/>
    </source>
</evidence>
<evidence type="ECO:0000256" key="6">
    <source>
        <dbReference type="ARBA" id="ARBA00023136"/>
    </source>
</evidence>
<dbReference type="Gene3D" id="1.20.1250.20">
    <property type="entry name" value="MFS general substrate transporter like domains"/>
    <property type="match status" value="1"/>
</dbReference>
<dbReference type="Proteomes" id="UP000290365">
    <property type="component" value="Chromosome"/>
</dbReference>
<name>A0A4P6JMP4_KTERU</name>
<comment type="subcellular location">
    <subcellularLocation>
        <location evidence="1">Cell membrane</location>
        <topology evidence="1">Multi-pass membrane protein</topology>
    </subcellularLocation>
</comment>
<organism evidence="8 9">
    <name type="scientific">Ktedonosporobacter rubrisoli</name>
    <dbReference type="NCBI Taxonomy" id="2509675"/>
    <lineage>
        <taxon>Bacteria</taxon>
        <taxon>Bacillati</taxon>
        <taxon>Chloroflexota</taxon>
        <taxon>Ktedonobacteria</taxon>
        <taxon>Ktedonobacterales</taxon>
        <taxon>Ktedonosporobacteraceae</taxon>
        <taxon>Ktedonosporobacter</taxon>
    </lineage>
</organism>
<keyword evidence="4 7" id="KW-0812">Transmembrane</keyword>
<evidence type="ECO:0000313" key="9">
    <source>
        <dbReference type="Proteomes" id="UP000290365"/>
    </source>
</evidence>
<sequence>MPSAISSQERASLLANRNFVLLLLGQSCSLIGDWFFVATITIWIIETLARGQVWLPMAVGSVPLIVAIPTLLLGPFAGVFVDRWDRRVTMLWTDLMRMAGVTIFLLLTLLTTNTVWLLVSCYGILLFCACGSQFFEPAKTAILADIATPEQRPQAFGMLQQASYLAQIIGPSVSAPSIWH</sequence>
<feature type="transmembrane region" description="Helical" evidence="7">
    <location>
        <begin position="57"/>
        <end position="81"/>
    </location>
</feature>
<dbReference type="RefSeq" id="WP_129887174.1">
    <property type="nucleotide sequence ID" value="NZ_CP035758.1"/>
</dbReference>
<dbReference type="SUPFAM" id="SSF103473">
    <property type="entry name" value="MFS general substrate transporter"/>
    <property type="match status" value="1"/>
</dbReference>
<dbReference type="GO" id="GO:0005886">
    <property type="term" value="C:plasma membrane"/>
    <property type="evidence" value="ECO:0007669"/>
    <property type="project" value="UniProtKB-SubCell"/>
</dbReference>
<evidence type="ECO:0000313" key="8">
    <source>
        <dbReference type="EMBL" id="QBD76413.1"/>
    </source>
</evidence>
<keyword evidence="2" id="KW-0813">Transport</keyword>
<feature type="transmembrane region" description="Helical" evidence="7">
    <location>
        <begin position="20"/>
        <end position="45"/>
    </location>
</feature>
<protein>
    <submittedName>
        <fullName evidence="8">MFS transporter</fullName>
    </submittedName>
</protein>
<dbReference type="PANTHER" id="PTHR43266:SF10">
    <property type="entry name" value="BACILYSIN EXPORTER BACE-RELATED"/>
    <property type="match status" value="1"/>
</dbReference>
<proteinExistence type="predicted"/>
<keyword evidence="6 7" id="KW-0472">Membrane</keyword>
<dbReference type="GO" id="GO:0022857">
    <property type="term" value="F:transmembrane transporter activity"/>
    <property type="evidence" value="ECO:0007669"/>
    <property type="project" value="InterPro"/>
</dbReference>
<dbReference type="InterPro" id="IPR011701">
    <property type="entry name" value="MFS"/>
</dbReference>
<dbReference type="PANTHER" id="PTHR43266">
    <property type="entry name" value="MACROLIDE-EFFLUX PROTEIN"/>
    <property type="match status" value="1"/>
</dbReference>
<evidence type="ECO:0000256" key="5">
    <source>
        <dbReference type="ARBA" id="ARBA00022989"/>
    </source>
</evidence>
<dbReference type="Pfam" id="PF07690">
    <property type="entry name" value="MFS_1"/>
    <property type="match status" value="1"/>
</dbReference>
<accession>A0A4P6JMP4</accession>
<evidence type="ECO:0000256" key="3">
    <source>
        <dbReference type="ARBA" id="ARBA00022475"/>
    </source>
</evidence>
<keyword evidence="9" id="KW-1185">Reference proteome</keyword>
<gene>
    <name evidence="8" type="ORF">EPA93_10490</name>
</gene>
<dbReference type="OrthoDB" id="9775268at2"/>
<dbReference type="AlphaFoldDB" id="A0A4P6JMP4"/>
<keyword evidence="5 7" id="KW-1133">Transmembrane helix</keyword>
<feature type="transmembrane region" description="Helical" evidence="7">
    <location>
        <begin position="102"/>
        <end position="127"/>
    </location>
</feature>
<evidence type="ECO:0000256" key="7">
    <source>
        <dbReference type="SAM" id="Phobius"/>
    </source>
</evidence>
<dbReference type="InterPro" id="IPR036259">
    <property type="entry name" value="MFS_trans_sf"/>
</dbReference>
<reference evidence="8 9" key="1">
    <citation type="submission" date="2019-01" db="EMBL/GenBank/DDBJ databases">
        <title>Ktedonosporobacter rubrisoli SCAWS-G2.</title>
        <authorList>
            <person name="Huang Y."/>
            <person name="Yan B."/>
        </authorList>
    </citation>
    <scope>NUCLEOTIDE SEQUENCE [LARGE SCALE GENOMIC DNA]</scope>
    <source>
        <strain evidence="8 9">SCAWS-G2</strain>
    </source>
</reference>
<keyword evidence="3" id="KW-1003">Cell membrane</keyword>
<dbReference type="KEGG" id="kbs:EPA93_10490"/>
<evidence type="ECO:0000256" key="4">
    <source>
        <dbReference type="ARBA" id="ARBA00022692"/>
    </source>
</evidence>
<evidence type="ECO:0000256" key="2">
    <source>
        <dbReference type="ARBA" id="ARBA00022448"/>
    </source>
</evidence>
<dbReference type="EMBL" id="CP035758">
    <property type="protein sequence ID" value="QBD76413.1"/>
    <property type="molecule type" value="Genomic_DNA"/>
</dbReference>